<comment type="caution">
    <text evidence="1">The sequence shown here is derived from an EMBL/GenBank/DDBJ whole genome shotgun (WGS) entry which is preliminary data.</text>
</comment>
<dbReference type="Proteomes" id="UP001163823">
    <property type="component" value="Unassembled WGS sequence"/>
</dbReference>
<dbReference type="PANTHER" id="PTHR34223:SF51">
    <property type="entry name" value="OS06G0556300 PROTEIN"/>
    <property type="match status" value="1"/>
</dbReference>
<proteinExistence type="predicted"/>
<dbReference type="InterPro" id="IPR036047">
    <property type="entry name" value="F-box-like_dom_sf"/>
</dbReference>
<protein>
    <submittedName>
        <fullName evidence="1">F-box family protein</fullName>
    </submittedName>
</protein>
<dbReference type="SUPFAM" id="SSF81383">
    <property type="entry name" value="F-box domain"/>
    <property type="match status" value="1"/>
</dbReference>
<organism evidence="1 2">
    <name type="scientific">Quillaja saponaria</name>
    <name type="common">Soap bark tree</name>
    <dbReference type="NCBI Taxonomy" id="32244"/>
    <lineage>
        <taxon>Eukaryota</taxon>
        <taxon>Viridiplantae</taxon>
        <taxon>Streptophyta</taxon>
        <taxon>Embryophyta</taxon>
        <taxon>Tracheophyta</taxon>
        <taxon>Spermatophyta</taxon>
        <taxon>Magnoliopsida</taxon>
        <taxon>eudicotyledons</taxon>
        <taxon>Gunneridae</taxon>
        <taxon>Pentapetalae</taxon>
        <taxon>rosids</taxon>
        <taxon>fabids</taxon>
        <taxon>Fabales</taxon>
        <taxon>Quillajaceae</taxon>
        <taxon>Quillaja</taxon>
    </lineage>
</organism>
<dbReference type="AlphaFoldDB" id="A0AAD7KK12"/>
<dbReference type="EMBL" id="JARAOO010000635">
    <property type="protein sequence ID" value="KAJ7940924.1"/>
    <property type="molecule type" value="Genomic_DNA"/>
</dbReference>
<evidence type="ECO:0000313" key="1">
    <source>
        <dbReference type="EMBL" id="KAJ7940924.1"/>
    </source>
</evidence>
<keyword evidence="2" id="KW-1185">Reference proteome</keyword>
<evidence type="ECO:0000313" key="2">
    <source>
        <dbReference type="Proteomes" id="UP001163823"/>
    </source>
</evidence>
<reference evidence="1" key="1">
    <citation type="journal article" date="2023" name="Science">
        <title>Elucidation of the pathway for biosynthesis of saponin adjuvants from the soapbark tree.</title>
        <authorList>
            <person name="Reed J."/>
            <person name="Orme A."/>
            <person name="El-Demerdash A."/>
            <person name="Owen C."/>
            <person name="Martin L.B.B."/>
            <person name="Misra R.C."/>
            <person name="Kikuchi S."/>
            <person name="Rejzek M."/>
            <person name="Martin A.C."/>
            <person name="Harkess A."/>
            <person name="Leebens-Mack J."/>
            <person name="Louveau T."/>
            <person name="Stephenson M.J."/>
            <person name="Osbourn A."/>
        </authorList>
    </citation>
    <scope>NUCLEOTIDE SEQUENCE</scope>
    <source>
        <strain evidence="1">S10</strain>
    </source>
</reference>
<gene>
    <name evidence="1" type="ORF">O6P43_036026</name>
</gene>
<name>A0AAD7KK12_QUISA</name>
<dbReference type="InterPro" id="IPR053197">
    <property type="entry name" value="F-box_SCFL_complex_component"/>
</dbReference>
<accession>A0AAD7KK12</accession>
<dbReference type="PANTHER" id="PTHR34223">
    <property type="entry name" value="OS11G0201299 PROTEIN"/>
    <property type="match status" value="1"/>
</dbReference>
<sequence>MEKGKQKMVEDRLSNLPDGILQHILSLFGTRITVQTSVLGKRWRSCLNLKSLLLDDCSLDGDVEHFRYLLLSLLTYQFNFQCSSLVEMVLSMASSILYGYSFSFYKIRNFENRNGAA</sequence>
<dbReference type="KEGG" id="qsa:O6P43_036026"/>